<comment type="caution">
    <text evidence="2">The sequence shown here is derived from an EMBL/GenBank/DDBJ whole genome shotgun (WGS) entry which is preliminary data.</text>
</comment>
<dbReference type="Proteomes" id="UP000017834">
    <property type="component" value="Unassembled WGS sequence"/>
</dbReference>
<evidence type="ECO:0000313" key="2">
    <source>
        <dbReference type="EMBL" id="ESS56081.1"/>
    </source>
</evidence>
<reference evidence="2 3" key="1">
    <citation type="journal article" date="2014" name="Genome Announc.">
        <title>Draft Genome Sequence of Enterobacter cloacae Strain S611.</title>
        <authorList>
            <person name="Wang D."/>
            <person name="Han C.S."/>
            <person name="Dichosa A.E."/>
            <person name="Gleasner C.D."/>
            <person name="Johnson S.L."/>
            <person name="Daligault H.E."/>
            <person name="Davenport K.W."/>
            <person name="Li P.E."/>
            <person name="Pierson E.A."/>
            <person name="Pierson L.S.III."/>
        </authorList>
    </citation>
    <scope>NUCLEOTIDE SEQUENCE [LARGE SCALE GENOMIC DNA]</scope>
    <source>
        <strain evidence="2 3">S611</strain>
    </source>
</reference>
<dbReference type="InterPro" id="IPR051396">
    <property type="entry name" value="Bact_Antivir_Def_Nuclease"/>
</dbReference>
<keyword evidence="3" id="KW-1185">Reference proteome</keyword>
<evidence type="ECO:0000259" key="1">
    <source>
        <dbReference type="Pfam" id="PF13304"/>
    </source>
</evidence>
<name>A0ABN0Q2I9_ENTCL</name>
<gene>
    <name evidence="2" type="ORF">EDP2_2263</name>
</gene>
<sequence>MRIKCESFSGVVWDRTEKRDKSKKTLNVIPPAVGLKALNEHVDTFINAHNEGEHYTLPVFIYYGTGRGVFDVPMRKRDFKSTFTRFEALDGALESRTNFRRFVQYFYGLEERESRLQREQRSFDIELPELSAIRLAIKRLMPQFSNIRSVEPAGIMVDWEKQYVAHDSDADSQIKLTPLPESSNIKKSEIHQLKIEQLSDGYRTTLAMVMDIAARLAEANPFSSDPLACEGIILIDEVDLHLHPEWQREFMPRLVDVFPNLQFIVSTHSPFILQSVKEGELIDLDQFNVNHTPDLGKEMSVEDIAQEWMGMDNVQRSALFNRQVEAARRYYALLNSGKSESDPQVAALSEELDRLETYFGDNPVYVALLRAERRKRIKEAK</sequence>
<dbReference type="EMBL" id="AXOM01000053">
    <property type="protein sequence ID" value="ESS56081.1"/>
    <property type="molecule type" value="Genomic_DNA"/>
</dbReference>
<evidence type="ECO:0000313" key="3">
    <source>
        <dbReference type="Proteomes" id="UP000017834"/>
    </source>
</evidence>
<feature type="domain" description="ATPase AAA-type core" evidence="1">
    <location>
        <begin position="153"/>
        <end position="273"/>
    </location>
</feature>
<protein>
    <submittedName>
        <fullName evidence="2">AAA ATPase domain protein</fullName>
    </submittedName>
</protein>
<dbReference type="Pfam" id="PF13304">
    <property type="entry name" value="AAA_21"/>
    <property type="match status" value="1"/>
</dbReference>
<dbReference type="PANTHER" id="PTHR43581:SF2">
    <property type="entry name" value="EXCINUCLEASE ATPASE SUBUNIT"/>
    <property type="match status" value="1"/>
</dbReference>
<dbReference type="SUPFAM" id="SSF52540">
    <property type="entry name" value="P-loop containing nucleoside triphosphate hydrolases"/>
    <property type="match status" value="1"/>
</dbReference>
<dbReference type="Gene3D" id="3.40.50.300">
    <property type="entry name" value="P-loop containing nucleotide triphosphate hydrolases"/>
    <property type="match status" value="1"/>
</dbReference>
<accession>A0ABN0Q2I9</accession>
<proteinExistence type="predicted"/>
<organism evidence="2 3">
    <name type="scientific">Enterobacter cloacae S611</name>
    <dbReference type="NCBI Taxonomy" id="1399146"/>
    <lineage>
        <taxon>Bacteria</taxon>
        <taxon>Pseudomonadati</taxon>
        <taxon>Pseudomonadota</taxon>
        <taxon>Gammaproteobacteria</taxon>
        <taxon>Enterobacterales</taxon>
        <taxon>Enterobacteriaceae</taxon>
        <taxon>Enterobacter</taxon>
        <taxon>Enterobacter cloacae complex</taxon>
    </lineage>
</organism>
<dbReference type="InterPro" id="IPR027417">
    <property type="entry name" value="P-loop_NTPase"/>
</dbReference>
<dbReference type="InterPro" id="IPR003959">
    <property type="entry name" value="ATPase_AAA_core"/>
</dbReference>
<dbReference type="PANTHER" id="PTHR43581">
    <property type="entry name" value="ATP/GTP PHOSPHATASE"/>
    <property type="match status" value="1"/>
</dbReference>